<name>A0A6V8NJC6_9ACTN</name>
<feature type="domain" description="HMA" evidence="3">
    <location>
        <begin position="77"/>
        <end position="124"/>
    </location>
</feature>
<dbReference type="InterPro" id="IPR017969">
    <property type="entry name" value="Heavy-metal-associated_CS"/>
</dbReference>
<dbReference type="Gene3D" id="3.30.70.100">
    <property type="match status" value="2"/>
</dbReference>
<evidence type="ECO:0000259" key="3">
    <source>
        <dbReference type="PROSITE" id="PS50846"/>
    </source>
</evidence>
<dbReference type="Pfam" id="PF00403">
    <property type="entry name" value="HMA"/>
    <property type="match status" value="1"/>
</dbReference>
<dbReference type="SUPFAM" id="SSF55008">
    <property type="entry name" value="HMA, heavy metal-associated domain"/>
    <property type="match status" value="2"/>
</dbReference>
<proteinExistence type="predicted"/>
<keyword evidence="2" id="KW-0479">Metal-binding</keyword>
<dbReference type="FunFam" id="3.30.70.100:FF:000001">
    <property type="entry name" value="ATPase copper transporting beta"/>
    <property type="match status" value="1"/>
</dbReference>
<dbReference type="AlphaFoldDB" id="A0A6V8NJC6"/>
<accession>A0A6V8NJC6</accession>
<evidence type="ECO:0000256" key="2">
    <source>
        <dbReference type="ARBA" id="ARBA00022723"/>
    </source>
</evidence>
<comment type="caution">
    <text evidence="4">The sequence shown here is derived from an EMBL/GenBank/DDBJ whole genome shotgun (WGS) entry which is preliminary data.</text>
</comment>
<dbReference type="PROSITE" id="PS01047">
    <property type="entry name" value="HMA_1"/>
    <property type="match status" value="1"/>
</dbReference>
<dbReference type="GO" id="GO:0046872">
    <property type="term" value="F:metal ion binding"/>
    <property type="evidence" value="ECO:0007669"/>
    <property type="project" value="UniProtKB-KW"/>
</dbReference>
<dbReference type="InterPro" id="IPR006121">
    <property type="entry name" value="HMA_dom"/>
</dbReference>
<evidence type="ECO:0000256" key="1">
    <source>
        <dbReference type="ARBA" id="ARBA00015313"/>
    </source>
</evidence>
<dbReference type="PANTHER" id="PTHR46594:SF4">
    <property type="entry name" value="P-TYPE CATION-TRANSPORTING ATPASE"/>
    <property type="match status" value="1"/>
</dbReference>
<feature type="domain" description="HMA" evidence="3">
    <location>
        <begin position="5"/>
        <end position="71"/>
    </location>
</feature>
<organism evidence="4 5">
    <name type="scientific">Candidatus Hakubella thermalkaliphila</name>
    <dbReference type="NCBI Taxonomy" id="2754717"/>
    <lineage>
        <taxon>Bacteria</taxon>
        <taxon>Bacillati</taxon>
        <taxon>Actinomycetota</taxon>
        <taxon>Actinomycetota incertae sedis</taxon>
        <taxon>Candidatus Hakubellales</taxon>
        <taxon>Candidatus Hakubellaceae</taxon>
        <taxon>Candidatus Hakubella</taxon>
    </lineage>
</organism>
<reference evidence="4 5" key="1">
    <citation type="journal article" date="2020" name="Front. Microbiol.">
        <title>Single-cell genomics of novel Actinobacteria with the Wood-Ljungdahl pathway discovered in a serpentinizing system.</title>
        <authorList>
            <person name="Merino N."/>
            <person name="Kawai M."/>
            <person name="Boyd E.S."/>
            <person name="Colman D.R."/>
            <person name="McGlynn S.E."/>
            <person name="Nealson K.H."/>
            <person name="Kurokawa K."/>
            <person name="Hongoh Y."/>
        </authorList>
    </citation>
    <scope>NUCLEOTIDE SEQUENCE [LARGE SCALE GENOMIC DNA]</scope>
    <source>
        <strain evidence="4 5">S03</strain>
    </source>
</reference>
<dbReference type="Proteomes" id="UP000574717">
    <property type="component" value="Unassembled WGS sequence"/>
</dbReference>
<dbReference type="PANTHER" id="PTHR46594">
    <property type="entry name" value="P-TYPE CATION-TRANSPORTING ATPASE"/>
    <property type="match status" value="1"/>
</dbReference>
<feature type="non-terminal residue" evidence="4">
    <location>
        <position position="124"/>
    </location>
</feature>
<evidence type="ECO:0000313" key="5">
    <source>
        <dbReference type="Proteomes" id="UP000574717"/>
    </source>
</evidence>
<dbReference type="CDD" id="cd00371">
    <property type="entry name" value="HMA"/>
    <property type="match status" value="1"/>
</dbReference>
<evidence type="ECO:0000313" key="4">
    <source>
        <dbReference type="EMBL" id="GFP20167.1"/>
    </source>
</evidence>
<dbReference type="EMBL" id="BLRU01000277">
    <property type="protein sequence ID" value="GFP20167.1"/>
    <property type="molecule type" value="Genomic_DNA"/>
</dbReference>
<gene>
    <name evidence="4" type="ORF">HKBW3S03_01668</name>
</gene>
<dbReference type="PROSITE" id="PS50846">
    <property type="entry name" value="HMA_2"/>
    <property type="match status" value="2"/>
</dbReference>
<sequence>MNGHRARLFTIKNMDCTDCALKIEKAVSKLPGVKLAEVSFVTSKLKVVSETPQLNDQAIIKTIKDLGYSAQTEESFKTITFHIEGMDCPDESEIIKKKMKSLTGINNFEIYLMSGQLKVSYEPS</sequence>
<dbReference type="InterPro" id="IPR036163">
    <property type="entry name" value="HMA_dom_sf"/>
</dbReference>
<protein>
    <recommendedName>
        <fullName evidence="1">Copper chaperone CopZ</fullName>
    </recommendedName>
</protein>
<dbReference type="RefSeq" id="WP_176237223.1">
    <property type="nucleotide sequence ID" value="NZ_BLRU01000277.1"/>
</dbReference>